<evidence type="ECO:0000313" key="1">
    <source>
        <dbReference type="EMBL" id="JAD63891.1"/>
    </source>
</evidence>
<dbReference type="EMBL" id="GBRH01234004">
    <property type="protein sequence ID" value="JAD63891.1"/>
    <property type="molecule type" value="Transcribed_RNA"/>
</dbReference>
<sequence length="37" mass="4305">MLIFLKGKGQNEGKEVISTISAYLNEENRLIRIRKLE</sequence>
<dbReference type="AlphaFoldDB" id="A0A0A9BKH9"/>
<keyword evidence="1" id="KW-0418">Kinase</keyword>
<dbReference type="GO" id="GO:0016301">
    <property type="term" value="F:kinase activity"/>
    <property type="evidence" value="ECO:0007669"/>
    <property type="project" value="UniProtKB-KW"/>
</dbReference>
<accession>A0A0A9BKH9</accession>
<organism evidence="1">
    <name type="scientific">Arundo donax</name>
    <name type="common">Giant reed</name>
    <name type="synonym">Donax arundinaceus</name>
    <dbReference type="NCBI Taxonomy" id="35708"/>
    <lineage>
        <taxon>Eukaryota</taxon>
        <taxon>Viridiplantae</taxon>
        <taxon>Streptophyta</taxon>
        <taxon>Embryophyta</taxon>
        <taxon>Tracheophyta</taxon>
        <taxon>Spermatophyta</taxon>
        <taxon>Magnoliopsida</taxon>
        <taxon>Liliopsida</taxon>
        <taxon>Poales</taxon>
        <taxon>Poaceae</taxon>
        <taxon>PACMAD clade</taxon>
        <taxon>Arundinoideae</taxon>
        <taxon>Arundineae</taxon>
        <taxon>Arundo</taxon>
    </lineage>
</organism>
<protein>
    <submittedName>
        <fullName evidence="1">Calcium-dependent protein kinase, isoform AK1</fullName>
    </submittedName>
</protein>
<reference evidence="1" key="1">
    <citation type="submission" date="2014-09" db="EMBL/GenBank/DDBJ databases">
        <authorList>
            <person name="Magalhaes I.L.F."/>
            <person name="Oliveira U."/>
            <person name="Santos F.R."/>
            <person name="Vidigal T.H.D.A."/>
            <person name="Brescovit A.D."/>
            <person name="Santos A.J."/>
        </authorList>
    </citation>
    <scope>NUCLEOTIDE SEQUENCE</scope>
    <source>
        <tissue evidence="1">Shoot tissue taken approximately 20 cm above the soil surface</tissue>
    </source>
</reference>
<reference evidence="1" key="2">
    <citation type="journal article" date="2015" name="Data Brief">
        <title>Shoot transcriptome of the giant reed, Arundo donax.</title>
        <authorList>
            <person name="Barrero R.A."/>
            <person name="Guerrero F.D."/>
            <person name="Moolhuijzen P."/>
            <person name="Goolsby J.A."/>
            <person name="Tidwell J."/>
            <person name="Bellgard S.E."/>
            <person name="Bellgard M.I."/>
        </authorList>
    </citation>
    <scope>NUCLEOTIDE SEQUENCE</scope>
    <source>
        <tissue evidence="1">Shoot tissue taken approximately 20 cm above the soil surface</tissue>
    </source>
</reference>
<proteinExistence type="predicted"/>
<keyword evidence="1" id="KW-0808">Transferase</keyword>
<name>A0A0A9BKH9_ARUDO</name>